<sequence>MDSWCDLTPGSRDAASSSTAVFPGYEISPDLCKTELAFISTTILTYPQRPPLTTFIIMSQQQQRKKVVSIALLVADTPPPSVVAVKGDYTKIYPRFLQDSLNTIRRHPWQPHVELHIRCYDVVNKMEYPDEGQLGDGLWDAVMITGSASSAYLDLEWTKKLAVFLRSTAENHPLVRLIGICYGHQILARAFDGVVEANPKGWELGTTSCTLTEHGRELLGYDEPTDGDQMAIQQVHKDHVIDLPPDFQGERFENLASTDISPIQSLILKYPTEAPPPASTAGTSAYMAFDIEDSETASSGPHPLRSLHVLTFQGHPEFDREFVESIIGIRAEKGIVTGELRERSLENAKKPHDGLKLGRAILTMLGVEEARTDTGDSMVNIG</sequence>
<dbReference type="GO" id="GO:0005634">
    <property type="term" value="C:nucleus"/>
    <property type="evidence" value="ECO:0007669"/>
    <property type="project" value="TreeGrafter"/>
</dbReference>
<evidence type="ECO:0000259" key="1">
    <source>
        <dbReference type="Pfam" id="PF00117"/>
    </source>
</evidence>
<dbReference type="InterPro" id="IPR029062">
    <property type="entry name" value="Class_I_gatase-like"/>
</dbReference>
<dbReference type="CDD" id="cd01741">
    <property type="entry name" value="GATase1_1"/>
    <property type="match status" value="1"/>
</dbReference>
<accession>A0A077R3Y5</accession>
<dbReference type="AlphaFoldDB" id="A0A077R3Y5"/>
<evidence type="ECO:0000313" key="2">
    <source>
        <dbReference type="EMBL" id="CDI53588.1"/>
    </source>
</evidence>
<feature type="domain" description="Glutamine amidotransferase" evidence="1">
    <location>
        <begin position="165"/>
        <end position="247"/>
    </location>
</feature>
<dbReference type="Pfam" id="PF00117">
    <property type="entry name" value="GATase"/>
    <property type="match status" value="1"/>
</dbReference>
<reference evidence="2" key="1">
    <citation type="journal article" date="2014" name="Genome Biol. Evol.">
        <title>Gene Loss Rather Than Gene Gain Is Associated with a Host Jump from Monocots to Dicots in the Smut Fungus Melanopsichium pennsylvanicum.</title>
        <authorList>
            <person name="Sharma R."/>
            <person name="Mishra B."/>
            <person name="Runge F."/>
            <person name="Thines M."/>
        </authorList>
    </citation>
    <scope>NUCLEOTIDE SEQUENCE</scope>
    <source>
        <strain evidence="2">4</strain>
    </source>
</reference>
<dbReference type="Gene3D" id="3.40.50.880">
    <property type="match status" value="1"/>
</dbReference>
<dbReference type="EMBL" id="HG529584">
    <property type="protein sequence ID" value="CDI53588.1"/>
    <property type="molecule type" value="Genomic_DNA"/>
</dbReference>
<dbReference type="InterPro" id="IPR044992">
    <property type="entry name" value="ChyE-like"/>
</dbReference>
<organism evidence="2">
    <name type="scientific">Melanopsichium pennsylvanicum 4</name>
    <dbReference type="NCBI Taxonomy" id="1398559"/>
    <lineage>
        <taxon>Eukaryota</taxon>
        <taxon>Fungi</taxon>
        <taxon>Dikarya</taxon>
        <taxon>Basidiomycota</taxon>
        <taxon>Ustilaginomycotina</taxon>
        <taxon>Ustilaginomycetes</taxon>
        <taxon>Ustilaginales</taxon>
        <taxon>Ustilaginaceae</taxon>
        <taxon>Melanopsichium</taxon>
    </lineage>
</organism>
<protein>
    <recommendedName>
        <fullName evidence="1">Glutamine amidotransferase domain-containing protein</fullName>
    </recommendedName>
</protein>
<dbReference type="PANTHER" id="PTHR42695">
    <property type="entry name" value="GLUTAMINE AMIDOTRANSFERASE YLR126C-RELATED"/>
    <property type="match status" value="1"/>
</dbReference>
<dbReference type="SUPFAM" id="SSF52317">
    <property type="entry name" value="Class I glutamine amidotransferase-like"/>
    <property type="match status" value="1"/>
</dbReference>
<dbReference type="InterPro" id="IPR017926">
    <property type="entry name" value="GATASE"/>
</dbReference>
<dbReference type="PANTHER" id="PTHR42695:SF5">
    <property type="entry name" value="GLUTAMINE AMIDOTRANSFERASE YLR126C-RELATED"/>
    <property type="match status" value="1"/>
</dbReference>
<proteinExistence type="predicted"/>
<name>A0A077R3Y5_9BASI</name>
<dbReference type="GO" id="GO:0005829">
    <property type="term" value="C:cytosol"/>
    <property type="evidence" value="ECO:0007669"/>
    <property type="project" value="TreeGrafter"/>
</dbReference>